<proteinExistence type="predicted"/>
<evidence type="ECO:0000313" key="2">
    <source>
        <dbReference type="Proteomes" id="UP001359559"/>
    </source>
</evidence>
<evidence type="ECO:0000313" key="1">
    <source>
        <dbReference type="EMBL" id="KAK7272549.1"/>
    </source>
</evidence>
<organism evidence="1 2">
    <name type="scientific">Clitoria ternatea</name>
    <name type="common">Butterfly pea</name>
    <dbReference type="NCBI Taxonomy" id="43366"/>
    <lineage>
        <taxon>Eukaryota</taxon>
        <taxon>Viridiplantae</taxon>
        <taxon>Streptophyta</taxon>
        <taxon>Embryophyta</taxon>
        <taxon>Tracheophyta</taxon>
        <taxon>Spermatophyta</taxon>
        <taxon>Magnoliopsida</taxon>
        <taxon>eudicotyledons</taxon>
        <taxon>Gunneridae</taxon>
        <taxon>Pentapetalae</taxon>
        <taxon>rosids</taxon>
        <taxon>fabids</taxon>
        <taxon>Fabales</taxon>
        <taxon>Fabaceae</taxon>
        <taxon>Papilionoideae</taxon>
        <taxon>50 kb inversion clade</taxon>
        <taxon>NPAAA clade</taxon>
        <taxon>indigoferoid/millettioid clade</taxon>
        <taxon>Phaseoleae</taxon>
        <taxon>Clitoria</taxon>
    </lineage>
</organism>
<dbReference type="EMBL" id="JAYKXN010000007">
    <property type="protein sequence ID" value="KAK7272549.1"/>
    <property type="molecule type" value="Genomic_DNA"/>
</dbReference>
<comment type="caution">
    <text evidence="1">The sequence shown here is derived from an EMBL/GenBank/DDBJ whole genome shotgun (WGS) entry which is preliminary data.</text>
</comment>
<accession>A0AAN9FAB1</accession>
<protein>
    <submittedName>
        <fullName evidence="1">Uncharacterized protein</fullName>
    </submittedName>
</protein>
<keyword evidence="2" id="KW-1185">Reference proteome</keyword>
<dbReference type="AlphaFoldDB" id="A0AAN9FAB1"/>
<name>A0AAN9FAB1_CLITE</name>
<reference evidence="1 2" key="1">
    <citation type="submission" date="2024-01" db="EMBL/GenBank/DDBJ databases">
        <title>The genomes of 5 underutilized Papilionoideae crops provide insights into root nodulation and disease resistance.</title>
        <authorList>
            <person name="Yuan L."/>
        </authorList>
    </citation>
    <scope>NUCLEOTIDE SEQUENCE [LARGE SCALE GENOMIC DNA]</scope>
    <source>
        <strain evidence="1">LY-2023</strain>
        <tissue evidence="1">Leaf</tissue>
    </source>
</reference>
<sequence>MTLMICDARNMFEESHENERKVEEAFIKASAPVPSQEAHTHGEVDDDYDYRVHTITEDEIQGFCYGKCISKCVTPSYDDPKIVDPCAEKCKKECITYSLGG</sequence>
<dbReference type="Proteomes" id="UP001359559">
    <property type="component" value="Unassembled WGS sequence"/>
</dbReference>
<gene>
    <name evidence="1" type="ORF">RJT34_29213</name>
</gene>